<evidence type="ECO:0000256" key="1">
    <source>
        <dbReference type="ARBA" id="ARBA00022679"/>
    </source>
</evidence>
<dbReference type="GO" id="GO:0016747">
    <property type="term" value="F:acyltransferase activity, transferring groups other than amino-acyl groups"/>
    <property type="evidence" value="ECO:0007669"/>
    <property type="project" value="InterPro"/>
</dbReference>
<dbReference type="InterPro" id="IPR016181">
    <property type="entry name" value="Acyl_CoA_acyltransferase"/>
</dbReference>
<keyword evidence="2" id="KW-0012">Acyltransferase</keyword>
<dbReference type="InterPro" id="IPR000182">
    <property type="entry name" value="GNAT_dom"/>
</dbReference>
<evidence type="ECO:0000313" key="6">
    <source>
        <dbReference type="Proteomes" id="UP000198717"/>
    </source>
</evidence>
<keyword evidence="1 4" id="KW-0808">Transferase</keyword>
<dbReference type="InterPro" id="IPR050832">
    <property type="entry name" value="Bact_Acetyltransf"/>
</dbReference>
<dbReference type="SUPFAM" id="SSF55729">
    <property type="entry name" value="Acyl-CoA N-acyltransferases (Nat)"/>
    <property type="match status" value="1"/>
</dbReference>
<feature type="domain" description="N-acetyltransferase" evidence="3">
    <location>
        <begin position="132"/>
        <end position="266"/>
    </location>
</feature>
<sequence>MQPFLEPDSPRVRSAMEANQVEHMTYLARNLPGAIVKDTPGLLLVDSGLPCNTFNVVCRARLERHEADARIAAAVSHFRDKAFPFAWWVGPDAAPEDLDARLSAHGLVNAEQELGMSMDLSRLPGLTLPSGLCIRRAEDEHTLADFARVVAANWEPADPHVLDFYARTAHVALAPDSPIRFFVGYLDGEAVAASECHRAWGVAGLYSVATVRHARRRGIGAALTLAPLLDAREAGYRTATLQASAQGQGVYSRLGFVPQGTFREYQ</sequence>
<keyword evidence="6" id="KW-1185">Reference proteome</keyword>
<gene>
    <name evidence="4" type="ORF">MVI01_28730</name>
    <name evidence="5" type="ORF">SAMN04488504_101424</name>
</gene>
<dbReference type="Gene3D" id="3.40.630.30">
    <property type="match status" value="1"/>
</dbReference>
<accession>A0A511HEK6</accession>
<dbReference type="Proteomes" id="UP000321224">
    <property type="component" value="Unassembled WGS sequence"/>
</dbReference>
<evidence type="ECO:0000256" key="2">
    <source>
        <dbReference type="ARBA" id="ARBA00023315"/>
    </source>
</evidence>
<dbReference type="Pfam" id="PF00583">
    <property type="entry name" value="Acetyltransf_1"/>
    <property type="match status" value="1"/>
</dbReference>
<dbReference type="EMBL" id="FNAJ01000001">
    <property type="protein sequence ID" value="SDD32503.1"/>
    <property type="molecule type" value="Genomic_DNA"/>
</dbReference>
<organism evidence="4 7">
    <name type="scientific">Myxococcus virescens</name>
    <dbReference type="NCBI Taxonomy" id="83456"/>
    <lineage>
        <taxon>Bacteria</taxon>
        <taxon>Pseudomonadati</taxon>
        <taxon>Myxococcota</taxon>
        <taxon>Myxococcia</taxon>
        <taxon>Myxococcales</taxon>
        <taxon>Cystobacterineae</taxon>
        <taxon>Myxococcaceae</taxon>
        <taxon>Myxococcus</taxon>
    </lineage>
</organism>
<evidence type="ECO:0000313" key="5">
    <source>
        <dbReference type="EMBL" id="SDD32503.1"/>
    </source>
</evidence>
<dbReference type="PROSITE" id="PS51186">
    <property type="entry name" value="GNAT"/>
    <property type="match status" value="1"/>
</dbReference>
<evidence type="ECO:0000259" key="3">
    <source>
        <dbReference type="PROSITE" id="PS51186"/>
    </source>
</evidence>
<reference evidence="4 7" key="2">
    <citation type="submission" date="2019-07" db="EMBL/GenBank/DDBJ databases">
        <title>Whole genome shotgun sequence of Myxococcus virescens NBRC 100334.</title>
        <authorList>
            <person name="Hosoyama A."/>
            <person name="Uohara A."/>
            <person name="Ohji S."/>
            <person name="Ichikawa N."/>
        </authorList>
    </citation>
    <scope>NUCLEOTIDE SEQUENCE [LARGE SCALE GENOMIC DNA]</scope>
    <source>
        <strain evidence="4 7">NBRC 100334</strain>
    </source>
</reference>
<evidence type="ECO:0000313" key="7">
    <source>
        <dbReference type="Proteomes" id="UP000321224"/>
    </source>
</evidence>
<comment type="caution">
    <text evidence="4">The sequence shown here is derived from an EMBL/GenBank/DDBJ whole genome shotgun (WGS) entry which is preliminary data.</text>
</comment>
<dbReference type="AlphaFoldDB" id="A0A511HEK6"/>
<protein>
    <submittedName>
        <fullName evidence="5">Acetyltransferase (GNAT) domain-containing protein</fullName>
    </submittedName>
    <submittedName>
        <fullName evidence="4">GNAT family acetyltransferase</fullName>
    </submittedName>
</protein>
<dbReference type="EMBL" id="BJVY01000013">
    <property type="protein sequence ID" value="GEL71089.1"/>
    <property type="molecule type" value="Genomic_DNA"/>
</dbReference>
<reference evidence="5 6" key="1">
    <citation type="submission" date="2016-10" db="EMBL/GenBank/DDBJ databases">
        <authorList>
            <person name="Varghese N."/>
            <person name="Submissions S."/>
        </authorList>
    </citation>
    <scope>NUCLEOTIDE SEQUENCE [LARGE SCALE GENOMIC DNA]</scope>
    <source>
        <strain evidence="5 6">DSM 2260</strain>
    </source>
</reference>
<dbReference type="PANTHER" id="PTHR43877:SF2">
    <property type="entry name" value="AMINOALKYLPHOSPHONATE N-ACETYLTRANSFERASE-RELATED"/>
    <property type="match status" value="1"/>
</dbReference>
<evidence type="ECO:0000313" key="4">
    <source>
        <dbReference type="EMBL" id="GEL71089.1"/>
    </source>
</evidence>
<name>A0A511HEK6_9BACT</name>
<dbReference type="Proteomes" id="UP000198717">
    <property type="component" value="Unassembled WGS sequence"/>
</dbReference>
<dbReference type="PANTHER" id="PTHR43877">
    <property type="entry name" value="AMINOALKYLPHOSPHONATE N-ACETYLTRANSFERASE-RELATED-RELATED"/>
    <property type="match status" value="1"/>
</dbReference>
<dbReference type="CDD" id="cd04301">
    <property type="entry name" value="NAT_SF"/>
    <property type="match status" value="1"/>
</dbReference>
<proteinExistence type="predicted"/>